<gene>
    <name evidence="15" type="ORF">OS493_005723</name>
</gene>
<proteinExistence type="predicted"/>
<dbReference type="GO" id="GO:0050829">
    <property type="term" value="P:defense response to Gram-negative bacterium"/>
    <property type="evidence" value="ECO:0007669"/>
    <property type="project" value="TreeGrafter"/>
</dbReference>
<evidence type="ECO:0000256" key="3">
    <source>
        <dbReference type="ARBA" id="ARBA00022475"/>
    </source>
</evidence>
<keyword evidence="5 13" id="KW-0812">Transmembrane</keyword>
<sequence length="351" mass="41119">MQNKHKLEFRGETGSSTSELQLVTPLSRRRKRSADLERNQYEDSNTSYVNITWYPIDEGITNFTSYVFVYWYDDPDSNNTWQFKYIERQKNETYVVYDESESGWRYDMYFTFDVIALPCLSGTIEMKNLEDYFPPSPSKATVSPSNKTTMKTTALVTVFAIGSLVLIVMIAYLLRRKYFQSKRTQVLEKILPTEFKYDAFIIFNTEDQEWVNGTLLRIVEEHGYKCCVHYRDFEPGGVFVDTMSNSVQVSRTIIAVVSENFFKSKYCEFELNQAIYRLINKEDNSIIVIRKDTVSNDKLPKALKDRSFIDYSNLVERQSWVSKLIKALESNRNEAEILSRNHEENCRCTPV</sequence>
<keyword evidence="4" id="KW-0399">Innate immunity</keyword>
<evidence type="ECO:0000256" key="11">
    <source>
        <dbReference type="ARBA" id="ARBA00023198"/>
    </source>
</evidence>
<evidence type="ECO:0000256" key="9">
    <source>
        <dbReference type="ARBA" id="ARBA00023136"/>
    </source>
</evidence>
<keyword evidence="3" id="KW-1003">Cell membrane</keyword>
<dbReference type="GO" id="GO:0001875">
    <property type="term" value="F:lipopolysaccharide immune receptor activity"/>
    <property type="evidence" value="ECO:0007669"/>
    <property type="project" value="TreeGrafter"/>
</dbReference>
<dbReference type="SUPFAM" id="SSF52200">
    <property type="entry name" value="Toll/Interleukin receptor TIR domain"/>
    <property type="match status" value="1"/>
</dbReference>
<comment type="subcellular location">
    <subcellularLocation>
        <location evidence="1">Cell membrane</location>
        <topology evidence="1">Single-pass membrane protein</topology>
    </subcellularLocation>
    <subcellularLocation>
        <location evidence="2">Membrane</location>
        <topology evidence="2">Single-pass type I membrane protein</topology>
    </subcellularLocation>
</comment>
<evidence type="ECO:0000256" key="4">
    <source>
        <dbReference type="ARBA" id="ARBA00022588"/>
    </source>
</evidence>
<name>A0A9W9YF78_9CNID</name>
<dbReference type="GO" id="GO:0002755">
    <property type="term" value="P:MyD88-dependent toll-like receptor signaling pathway"/>
    <property type="evidence" value="ECO:0007669"/>
    <property type="project" value="TreeGrafter"/>
</dbReference>
<dbReference type="EMBL" id="MU827779">
    <property type="protein sequence ID" value="KAJ7339330.1"/>
    <property type="molecule type" value="Genomic_DNA"/>
</dbReference>
<evidence type="ECO:0000256" key="6">
    <source>
        <dbReference type="ARBA" id="ARBA00022729"/>
    </source>
</evidence>
<keyword evidence="10" id="KW-0675">Receptor</keyword>
<dbReference type="OrthoDB" id="1421090at2759"/>
<keyword evidence="6" id="KW-0732">Signal</keyword>
<organism evidence="15 16">
    <name type="scientific">Desmophyllum pertusum</name>
    <dbReference type="NCBI Taxonomy" id="174260"/>
    <lineage>
        <taxon>Eukaryota</taxon>
        <taxon>Metazoa</taxon>
        <taxon>Cnidaria</taxon>
        <taxon>Anthozoa</taxon>
        <taxon>Hexacorallia</taxon>
        <taxon>Scleractinia</taxon>
        <taxon>Caryophylliina</taxon>
        <taxon>Caryophylliidae</taxon>
        <taxon>Desmophyllum</taxon>
    </lineage>
</organism>
<evidence type="ECO:0000256" key="12">
    <source>
        <dbReference type="SAM" id="MobiDB-lite"/>
    </source>
</evidence>
<keyword evidence="7" id="KW-0391">Immunity</keyword>
<dbReference type="SMART" id="SM00255">
    <property type="entry name" value="TIR"/>
    <property type="match status" value="1"/>
</dbReference>
<keyword evidence="16" id="KW-1185">Reference proteome</keyword>
<dbReference type="GO" id="GO:0005886">
    <property type="term" value="C:plasma membrane"/>
    <property type="evidence" value="ECO:0007669"/>
    <property type="project" value="UniProtKB-SubCell"/>
</dbReference>
<feature type="domain" description="TIR" evidence="14">
    <location>
        <begin position="195"/>
        <end position="329"/>
    </location>
</feature>
<dbReference type="PANTHER" id="PTHR24365">
    <property type="entry name" value="TOLL-LIKE RECEPTOR"/>
    <property type="match status" value="1"/>
</dbReference>
<accession>A0A9W9YF78</accession>
<dbReference type="Gene3D" id="3.40.50.10140">
    <property type="entry name" value="Toll/interleukin-1 receptor homology (TIR) domain"/>
    <property type="match status" value="1"/>
</dbReference>
<protein>
    <recommendedName>
        <fullName evidence="14">TIR domain-containing protein</fullName>
    </recommendedName>
</protein>
<dbReference type="GO" id="GO:0045087">
    <property type="term" value="P:innate immune response"/>
    <property type="evidence" value="ECO:0007669"/>
    <property type="project" value="UniProtKB-KW"/>
</dbReference>
<dbReference type="AlphaFoldDB" id="A0A9W9YF78"/>
<dbReference type="InterPro" id="IPR000157">
    <property type="entry name" value="TIR_dom"/>
</dbReference>
<dbReference type="GO" id="GO:0046696">
    <property type="term" value="C:lipopolysaccharide receptor complex"/>
    <property type="evidence" value="ECO:0007669"/>
    <property type="project" value="TreeGrafter"/>
</dbReference>
<evidence type="ECO:0000256" key="10">
    <source>
        <dbReference type="ARBA" id="ARBA00023170"/>
    </source>
</evidence>
<evidence type="ECO:0000313" key="16">
    <source>
        <dbReference type="Proteomes" id="UP001163046"/>
    </source>
</evidence>
<evidence type="ECO:0000259" key="14">
    <source>
        <dbReference type="PROSITE" id="PS50104"/>
    </source>
</evidence>
<evidence type="ECO:0000256" key="13">
    <source>
        <dbReference type="SAM" id="Phobius"/>
    </source>
</evidence>
<feature type="region of interest" description="Disordered" evidence="12">
    <location>
        <begin position="1"/>
        <end position="26"/>
    </location>
</feature>
<dbReference type="Pfam" id="PF13676">
    <property type="entry name" value="TIR_2"/>
    <property type="match status" value="1"/>
</dbReference>
<evidence type="ECO:0000256" key="8">
    <source>
        <dbReference type="ARBA" id="ARBA00022989"/>
    </source>
</evidence>
<evidence type="ECO:0000256" key="2">
    <source>
        <dbReference type="ARBA" id="ARBA00004479"/>
    </source>
</evidence>
<dbReference type="GO" id="GO:0001530">
    <property type="term" value="F:lipopolysaccharide binding"/>
    <property type="evidence" value="ECO:0007669"/>
    <property type="project" value="TreeGrafter"/>
</dbReference>
<evidence type="ECO:0000313" key="15">
    <source>
        <dbReference type="EMBL" id="KAJ7339330.1"/>
    </source>
</evidence>
<feature type="transmembrane region" description="Helical" evidence="13">
    <location>
        <begin position="154"/>
        <end position="174"/>
    </location>
</feature>
<evidence type="ECO:0000256" key="1">
    <source>
        <dbReference type="ARBA" id="ARBA00004162"/>
    </source>
</evidence>
<evidence type="ECO:0000256" key="7">
    <source>
        <dbReference type="ARBA" id="ARBA00022859"/>
    </source>
</evidence>
<keyword evidence="11" id="KW-0395">Inflammatory response</keyword>
<dbReference type="InterPro" id="IPR035897">
    <property type="entry name" value="Toll_tir_struct_dom_sf"/>
</dbReference>
<feature type="compositionally biased region" description="Basic and acidic residues" evidence="12">
    <location>
        <begin position="1"/>
        <end position="11"/>
    </location>
</feature>
<comment type="caution">
    <text evidence="15">The sequence shown here is derived from an EMBL/GenBank/DDBJ whole genome shotgun (WGS) entry which is preliminary data.</text>
</comment>
<dbReference type="PANTHER" id="PTHR24365:SF521">
    <property type="entry name" value="TOLL-LIKE RECEPTOR 4"/>
    <property type="match status" value="1"/>
</dbReference>
<dbReference type="Proteomes" id="UP001163046">
    <property type="component" value="Unassembled WGS sequence"/>
</dbReference>
<keyword evidence="9 13" id="KW-0472">Membrane</keyword>
<dbReference type="GO" id="GO:0034142">
    <property type="term" value="P:toll-like receptor 4 signaling pathway"/>
    <property type="evidence" value="ECO:0007669"/>
    <property type="project" value="TreeGrafter"/>
</dbReference>
<dbReference type="PROSITE" id="PS50104">
    <property type="entry name" value="TIR"/>
    <property type="match status" value="1"/>
</dbReference>
<evidence type="ECO:0000256" key="5">
    <source>
        <dbReference type="ARBA" id="ARBA00022692"/>
    </source>
</evidence>
<keyword evidence="8 13" id="KW-1133">Transmembrane helix</keyword>
<reference evidence="15" key="1">
    <citation type="submission" date="2023-01" db="EMBL/GenBank/DDBJ databases">
        <title>Genome assembly of the deep-sea coral Lophelia pertusa.</title>
        <authorList>
            <person name="Herrera S."/>
            <person name="Cordes E."/>
        </authorList>
    </citation>
    <scope>NUCLEOTIDE SEQUENCE</scope>
    <source>
        <strain evidence="15">USNM1676648</strain>
        <tissue evidence="15">Polyp</tissue>
    </source>
</reference>
<dbReference type="GO" id="GO:0032497">
    <property type="term" value="P:detection of lipopolysaccharide"/>
    <property type="evidence" value="ECO:0007669"/>
    <property type="project" value="TreeGrafter"/>
</dbReference>